<dbReference type="SUPFAM" id="SSF49265">
    <property type="entry name" value="Fibronectin type III"/>
    <property type="match status" value="1"/>
</dbReference>
<evidence type="ECO:0000256" key="1">
    <source>
        <dbReference type="ARBA" id="ARBA00006067"/>
    </source>
</evidence>
<dbReference type="PATRIC" id="fig|1127696.3.peg.664"/>
<sequence length="1790" mass="200938">MPHISRLFTLILTIFLGWAESGVAQRFYPVHAVIQVIPPVSNVLSEYAVVGKDRLIISLINRDTEHQSLRVRLRLRLRVGNWFSFESGAVGNYPSFTLEPNEPLRLSSSEIAPYFTPEQARQTGQLEGGKLPTGQAEFSVQVVEETTGRPLSDWHSTRAWVEHKKPPLLIAPIEGAQINIHDPLQLLFRWLPRHQDLTDTEYELVLKELPDNGASPSSAFAYGVELLRTRTQTTSFLYSSLREIPLLSDRRYAWQVQALKPGETLEQTSFEHNGLSEICSFRLQSPCPAPSFLRLTPRKAIIHASWGKVAEAENYLIQYRESGVRASYPWQEVRTEDTEANLQDLVLGKRYTVRVGAVRGHREPTFTPEQEILLPYYNADALAHCGETPVMPRRDRVPLEHLSVGDTVTVGVDFPMTIRNIQSEGGGIFSGEGSLPLPLPFTSEVRVRFEHLALNHKKEQIGGTITALRDSHSADIQNTDEWDDGGREVRPAPFIFPRQSLPFSLPPLPDEGKSVDYDEETGEALLYDLEGNTQRITVPKNALGQPLFPSLLVGKDGREYEITPEEDNSGGKSLSKGKKRLHLRPVRRTKGTVEIRQLDSQLPFVVHFSRGNGRFALDEGKEAWYQRAIKLDNYYRPFSSDYIAPWKLIPIGEGDVVQAYIDWGKENTQTGTKGSPQEATGEPQGRLPHNSTRLSPDTSSGTTPTFSTRGATQPPSEIDVSKVVFATEDGRILPAQYDQTKGNYRLHLSSVGSSEEYAVFALYDGRTVGKLRVVSYPKVRLKICLIPIAGVNTPQLTLLTDSLQRIFSPYGISLDVKVDPSQQGYHQEGLSPDKADNLKALRAYYLSQTALNPETYYLFLLPEVTKESGQEVVRAQMPRNDRFGYIFAGNSPNLPRLIAHELGHGAFALRHTFDSEYGGERSFSKTQNLMDYAGGTQLASFQWNALAFPAPFTLADSKHDSRFAGGLVLSPDLKLFQVKGSTQFIPVPEKYKRHIVVGTLPTFISNGKSYVWDGTRYINRLDSTDVYHHEHTHSDTLSIRLFYNTDKPCGKVSLILLPREQKARLRKILDSHDTYGLMLLVQELSQNKQLTRRIPCKKEEDAHDAPGDGENNLLDCTGGNIPELVKKAIEEIDRVSTSASPEQIGEILQKHYSPCVFANIPIKTRVRLLNTLIQDDVDDRYWEFSKGSLSTGDHFFLGDLILSTAGKDQLQLMQECLLKDNFRGLRILYEKSRGNSISNNDVTLREMLPVFEGLASWTAKHYKALGVQQTLQSITDIGIKALPSYTYPSASVSPVYLGTEDDGLFPIDIEEEGTIYRPRMLRSVEVDYDRGLTFKYHLRYEPHGESVYPTGQPPLPSIHEPTLSVHPLEPVVMLAAQPRLSLGIEAGREYIAPAFLAAAYAQAIADQHSDEELRSLSNTLTQGIAAGTALFSGGTSLVAYTTYIAGVASTLDEALKAERLKLDRDASYREKYGRAFALWEHIYNTTQISDAGAGLFSLVRSLRNLALVKNVKTFVKKVHTQEGLQANPTLSKLAKALEADGKALQTFEQTLKGRISKISGCLPKASRELREALHTLSPDESHSLLLDLTESSRAKELEQLLLEAHDLEAWRLIHADPTNAWDVIREDIRWEKWARAEFFIERTKQGREFGKMVASAIESKSHPLFHRLEAFLGKDLKDYQILREVELFFDKANEKYMRADIVLVKIEERQKFVDFIIIENKLRPTSPLTKNQVQTFQRIMRGEAIEIRGAVNRAELDLSDPFLVKKENIIKISGNGAVSTDDVTFSHISQ</sequence>
<evidence type="ECO:0000256" key="2">
    <source>
        <dbReference type="ARBA" id="ARBA00022670"/>
    </source>
</evidence>
<evidence type="ECO:0000313" key="7">
    <source>
        <dbReference type="EMBL" id="EKY01942.1"/>
    </source>
</evidence>
<dbReference type="HOGENOM" id="CLU_238251_0_0_10"/>
<evidence type="ECO:0000256" key="4">
    <source>
        <dbReference type="ARBA" id="ARBA00023026"/>
    </source>
</evidence>
<dbReference type="eggNOG" id="COG3179">
    <property type="taxonomic scope" value="Bacteria"/>
</dbReference>
<dbReference type="Proteomes" id="UP000010408">
    <property type="component" value="Unassembled WGS sequence"/>
</dbReference>
<evidence type="ECO:0000256" key="5">
    <source>
        <dbReference type="SAM" id="MobiDB-lite"/>
    </source>
</evidence>
<dbReference type="CDD" id="cd00063">
    <property type="entry name" value="FN3"/>
    <property type="match status" value="1"/>
</dbReference>
<keyword evidence="2" id="KW-0645">Protease</keyword>
<dbReference type="InterPro" id="IPR036116">
    <property type="entry name" value="FN3_sf"/>
</dbReference>
<dbReference type="PROSITE" id="PS50853">
    <property type="entry name" value="FN3"/>
    <property type="match status" value="1"/>
</dbReference>
<evidence type="ECO:0000313" key="8">
    <source>
        <dbReference type="Proteomes" id="UP000010408"/>
    </source>
</evidence>
<reference evidence="7 8" key="1">
    <citation type="submission" date="2012-05" db="EMBL/GenBank/DDBJ databases">
        <authorList>
            <person name="Weinstock G."/>
            <person name="Sodergren E."/>
            <person name="Lobos E.A."/>
            <person name="Fulton L."/>
            <person name="Fulton R."/>
            <person name="Courtney L."/>
            <person name="Fronick C."/>
            <person name="O'Laughlin M."/>
            <person name="Godfrey J."/>
            <person name="Wilson R.M."/>
            <person name="Miner T."/>
            <person name="Farmer C."/>
            <person name="Delehaunty K."/>
            <person name="Cordes M."/>
            <person name="Minx P."/>
            <person name="Tomlinson C."/>
            <person name="Chen J."/>
            <person name="Wollam A."/>
            <person name="Pepin K.H."/>
            <person name="Bhonagiri V."/>
            <person name="Zhang X."/>
            <person name="Suruliraj S."/>
            <person name="Warren W."/>
            <person name="Mitreva M."/>
            <person name="Mardis E.R."/>
            <person name="Wilson R.K."/>
        </authorList>
    </citation>
    <scope>NUCLEOTIDE SEQUENCE [LARGE SCALE GENOMIC DNA]</scope>
    <source>
        <strain evidence="7 8">F0037</strain>
    </source>
</reference>
<dbReference type="InterPro" id="IPR003961">
    <property type="entry name" value="FN3_dom"/>
</dbReference>
<keyword evidence="3" id="KW-0788">Thiol protease</keyword>
<feature type="compositionally biased region" description="Polar residues" evidence="5">
    <location>
        <begin position="689"/>
        <end position="715"/>
    </location>
</feature>
<feature type="domain" description="Fibronectin type-III" evidence="6">
    <location>
        <begin position="289"/>
        <end position="377"/>
    </location>
</feature>
<dbReference type="EMBL" id="AMEQ01000023">
    <property type="protein sequence ID" value="EKY01942.1"/>
    <property type="molecule type" value="Genomic_DNA"/>
</dbReference>
<evidence type="ECO:0000256" key="3">
    <source>
        <dbReference type="ARBA" id="ARBA00022807"/>
    </source>
</evidence>
<dbReference type="GO" id="GO:0008234">
    <property type="term" value="F:cysteine-type peptidase activity"/>
    <property type="evidence" value="ECO:0007669"/>
    <property type="project" value="UniProtKB-KW"/>
</dbReference>
<accession>L1NFG6</accession>
<gene>
    <name evidence="7" type="ORF">HMPREF9134_00744</name>
</gene>
<organism evidence="7 8">
    <name type="scientific">Porphyromonas catoniae F0037</name>
    <dbReference type="NCBI Taxonomy" id="1127696"/>
    <lineage>
        <taxon>Bacteria</taxon>
        <taxon>Pseudomonadati</taxon>
        <taxon>Bacteroidota</taxon>
        <taxon>Bacteroidia</taxon>
        <taxon>Bacteroidales</taxon>
        <taxon>Porphyromonadaceae</taxon>
        <taxon>Porphyromonas</taxon>
    </lineage>
</organism>
<protein>
    <submittedName>
        <fullName evidence="7">Fibronectin type III domain protein</fullName>
    </submittedName>
</protein>
<feature type="region of interest" description="Disordered" evidence="5">
    <location>
        <begin position="667"/>
        <end position="718"/>
    </location>
</feature>
<comment type="similarity">
    <text evidence="1">Belongs to the peptidase C25 family.</text>
</comment>
<feature type="compositionally biased region" description="Polar residues" evidence="5">
    <location>
        <begin position="667"/>
        <end position="678"/>
    </location>
</feature>
<dbReference type="Gene3D" id="2.60.40.10">
    <property type="entry name" value="Immunoglobulins"/>
    <property type="match status" value="1"/>
</dbReference>
<name>L1NFG6_9PORP</name>
<dbReference type="STRING" id="1127696.HMPREF9134_00744"/>
<dbReference type="InterPro" id="IPR013783">
    <property type="entry name" value="Ig-like_fold"/>
</dbReference>
<dbReference type="GO" id="GO:0006508">
    <property type="term" value="P:proteolysis"/>
    <property type="evidence" value="ECO:0007669"/>
    <property type="project" value="UniProtKB-KW"/>
</dbReference>
<proteinExistence type="inferred from homology"/>
<dbReference type="RefSeq" id="WP_005468975.1">
    <property type="nucleotide sequence ID" value="NZ_KB291045.1"/>
</dbReference>
<evidence type="ECO:0000259" key="6">
    <source>
        <dbReference type="PROSITE" id="PS50853"/>
    </source>
</evidence>
<comment type="caution">
    <text evidence="7">The sequence shown here is derived from an EMBL/GenBank/DDBJ whole genome shotgun (WGS) entry which is preliminary data.</text>
</comment>
<keyword evidence="4" id="KW-0843">Virulence</keyword>
<keyword evidence="3" id="KW-0378">Hydrolase</keyword>